<keyword evidence="3" id="KW-0812">Transmembrane</keyword>
<evidence type="ECO:0000259" key="4">
    <source>
        <dbReference type="PROSITE" id="PS50041"/>
    </source>
</evidence>
<dbReference type="AlphaFoldDB" id="A0AAQ6IQ16"/>
<dbReference type="SMART" id="SM00034">
    <property type="entry name" value="CLECT"/>
    <property type="match status" value="1"/>
</dbReference>
<name>A0AAQ6IQ16_ANATE</name>
<dbReference type="Ensembl" id="ENSATET00000074711.1">
    <property type="protein sequence ID" value="ENSATEP00000077564.1"/>
    <property type="gene ID" value="ENSATEG00000031009.1"/>
</dbReference>
<dbReference type="Proteomes" id="UP000265040">
    <property type="component" value="Chromosome 11"/>
</dbReference>
<dbReference type="InterPro" id="IPR016186">
    <property type="entry name" value="C-type_lectin-like/link_sf"/>
</dbReference>
<feature type="coiled-coil region" evidence="2">
    <location>
        <begin position="92"/>
        <end position="140"/>
    </location>
</feature>
<reference evidence="5" key="3">
    <citation type="submission" date="2025-09" db="UniProtKB">
        <authorList>
            <consortium name="Ensembl"/>
        </authorList>
    </citation>
    <scope>IDENTIFICATION</scope>
</reference>
<keyword evidence="3" id="KW-0472">Membrane</keyword>
<accession>A0AAQ6IQ16</accession>
<proteinExistence type="predicted"/>
<dbReference type="Gene3D" id="3.10.100.10">
    <property type="entry name" value="Mannose-Binding Protein A, subunit A"/>
    <property type="match status" value="1"/>
</dbReference>
<feature type="domain" description="C-type lectin" evidence="4">
    <location>
        <begin position="160"/>
        <end position="235"/>
    </location>
</feature>
<sequence>MSTEIQAAHQHQADPKIKYTRRAPESRREKIELMNIERPTASRARTAGLHSENKLPAVRRRAFRVVTVSLVLLYLLILVAIVVRYVLVTLQNDQLSVMNNELQSRYNKLRNMYNQSKLHMKQLEEKITDMSVNYSHVQDEVKQLKGSIEGKFCPEGWTRFGCSCYFKSTEKKTWSESRTDCENRGSDLVTINSKEEQNFITELKVNGESWIGLRTRRTERGWKWEWVDGSPLSKQ</sequence>
<reference evidence="5 6" key="1">
    <citation type="submission" date="2021-04" db="EMBL/GenBank/DDBJ databases">
        <authorList>
            <consortium name="Wellcome Sanger Institute Data Sharing"/>
        </authorList>
    </citation>
    <scope>NUCLEOTIDE SEQUENCE [LARGE SCALE GENOMIC DNA]</scope>
</reference>
<dbReference type="InterPro" id="IPR050828">
    <property type="entry name" value="C-type_lectin/matrix_domain"/>
</dbReference>
<keyword evidence="6" id="KW-1185">Reference proteome</keyword>
<dbReference type="SUPFAM" id="SSF56436">
    <property type="entry name" value="C-type lectin-like"/>
    <property type="match status" value="1"/>
</dbReference>
<evidence type="ECO:0000256" key="1">
    <source>
        <dbReference type="ARBA" id="ARBA00004401"/>
    </source>
</evidence>
<organism evidence="5 6">
    <name type="scientific">Anabas testudineus</name>
    <name type="common">Climbing perch</name>
    <name type="synonym">Anthias testudineus</name>
    <dbReference type="NCBI Taxonomy" id="64144"/>
    <lineage>
        <taxon>Eukaryota</taxon>
        <taxon>Metazoa</taxon>
        <taxon>Chordata</taxon>
        <taxon>Craniata</taxon>
        <taxon>Vertebrata</taxon>
        <taxon>Euteleostomi</taxon>
        <taxon>Actinopterygii</taxon>
        <taxon>Neopterygii</taxon>
        <taxon>Teleostei</taxon>
        <taxon>Neoteleostei</taxon>
        <taxon>Acanthomorphata</taxon>
        <taxon>Anabantaria</taxon>
        <taxon>Anabantiformes</taxon>
        <taxon>Anabantoidei</taxon>
        <taxon>Anabantidae</taxon>
        <taxon>Anabas</taxon>
    </lineage>
</organism>
<dbReference type="GO" id="GO:0005886">
    <property type="term" value="C:plasma membrane"/>
    <property type="evidence" value="ECO:0007669"/>
    <property type="project" value="UniProtKB-SubCell"/>
</dbReference>
<dbReference type="GeneTree" id="ENSGT01030000234575"/>
<evidence type="ECO:0000313" key="5">
    <source>
        <dbReference type="Ensembl" id="ENSATEP00000077564.1"/>
    </source>
</evidence>
<evidence type="ECO:0000256" key="3">
    <source>
        <dbReference type="SAM" id="Phobius"/>
    </source>
</evidence>
<dbReference type="PROSITE" id="PS50041">
    <property type="entry name" value="C_TYPE_LECTIN_2"/>
    <property type="match status" value="1"/>
</dbReference>
<dbReference type="PANTHER" id="PTHR45710">
    <property type="entry name" value="C-TYPE LECTIN DOMAIN-CONTAINING PROTEIN 180"/>
    <property type="match status" value="1"/>
</dbReference>
<dbReference type="InterPro" id="IPR016187">
    <property type="entry name" value="CTDL_fold"/>
</dbReference>
<comment type="subcellular location">
    <subcellularLocation>
        <location evidence="1">Cell membrane</location>
        <topology evidence="1">Single-pass type II membrane protein</topology>
    </subcellularLocation>
</comment>
<evidence type="ECO:0000256" key="2">
    <source>
        <dbReference type="SAM" id="Coils"/>
    </source>
</evidence>
<protein>
    <recommendedName>
        <fullName evidence="4">C-type lectin domain-containing protein</fullName>
    </recommendedName>
</protein>
<keyword evidence="2" id="KW-0175">Coiled coil</keyword>
<dbReference type="PANTHER" id="PTHR45710:SF31">
    <property type="entry name" value="EARLY ACTIVATION ANTIGEN CD69"/>
    <property type="match status" value="1"/>
</dbReference>
<feature type="transmembrane region" description="Helical" evidence="3">
    <location>
        <begin position="62"/>
        <end position="87"/>
    </location>
</feature>
<gene>
    <name evidence="5" type="primary">CACYBP</name>
</gene>
<dbReference type="InterPro" id="IPR001304">
    <property type="entry name" value="C-type_lectin-like"/>
</dbReference>
<dbReference type="Pfam" id="PF00059">
    <property type="entry name" value="Lectin_C"/>
    <property type="match status" value="1"/>
</dbReference>
<reference evidence="5" key="2">
    <citation type="submission" date="2025-08" db="UniProtKB">
        <authorList>
            <consortium name="Ensembl"/>
        </authorList>
    </citation>
    <scope>IDENTIFICATION</scope>
</reference>
<keyword evidence="3" id="KW-1133">Transmembrane helix</keyword>
<evidence type="ECO:0000313" key="6">
    <source>
        <dbReference type="Proteomes" id="UP000265040"/>
    </source>
</evidence>